<dbReference type="Gene3D" id="1.10.510.10">
    <property type="entry name" value="Transferase(Phosphotransferase) domain 1"/>
    <property type="match status" value="1"/>
</dbReference>
<feature type="region of interest" description="Disordered" evidence="1">
    <location>
        <begin position="23"/>
        <end position="129"/>
    </location>
</feature>
<dbReference type="OrthoDB" id="3562788at2759"/>
<sequence>MSTPEQEMPEVAKKTTRLVSRMKTVLKRSDGSKRISISSTSAAAGPSISNSAEPTPTPITRWQESTDSIGEPLGTSHSSIPGIGVPLLTPDEPDDLYTKGRQGQSRGFSRRASRSQDQELGAMEEGLPEEVESLEGQLWEARIQWPKGGTQYFIPEDEFSRLVNIKSIYTELRQHMRSRHSDDYIRSLAQTVVQYMPKIFAVLVCQNLVGSISGFIAEGLTDEDMPFNNVDRSSPKKAFDLRSRLRPDRPIHCTREWKRAQIDGFSRAQWWFLAPVFEHSKESDGHWELDQNCPLPFIEDNQSSQKAGGFSRSWSVKIHPAHQLLYRSGQDQNPEIMIKRLDCTDHKDFENQVKEMREFSNDENSDPQLRLLGTYRYEGKYYLMFPMGSMNLRTYWNETPTPDFSDLTLQWSLLQCQGIAHGLMAIHEGISRPSQSSTGSEATPTLGLVRRPEPQTRYWRHGNMMPENILWLCGDWTGDVESSQALGYLVIAHFGLADFHMKSSLSESTLGVHTGAPIYAAPEFGTRSFISRSYDIWSLGCIYLEFITWIIGGSALLNQFSDYRLAPGLDTNFSDDAFYTLIRDQGQSSQTSLRAIVRPQVISWISKLIRMPRCSRCLADFLDIVMEDMLVVNPNMRISADEVHENLQVMDNKARDDPSYFTHPLPFLTKTMENSKSKLPHLPVDTGEPLPIYGASRGGKTVAQHKRPSIPEQISSNAVSPRLVISEVPISPTASEGEPLPERGFFSADKHPNKEVQSISRNDKQAIHEISSQTLRIALASQELQPVKNLLDDHFSLVAKGDFEWLPELRDHGYSTDEIAQLLLDEETDSPWIFFEPRILAKEEIILDHHQPYCVHFGGTKFTEGTDFDSSLSKRENDNRRASWTSNEESLRHIQELCGLAGIAPNNRDRRKWFGSVYFEEERGMLAASISYQPCLPDGIGANLGSEISTKDDAAQDILVKTMSNCHKALESLCDGIGYAQRRGLCCNSFTFLLLTPQGSHCEIIELVRVEVEPVKELLLNVAKLTQSLYTDDIAIRKSILSNTSFLDRIFPETMRHSLITGLFMGWANRVNHVSLVVQFLCVAFSSYLTAHLGPIQPFFLDAPLRAIRLLGSQNFASNGPALTASLYKFTCMHDMLQGPVLAFKDSFATGTRDEQESYDLFACPEDLVDTWGPGQFLASSVESKADGGKLTAIMLGGGVIKPTSAKSNTKVLHWSNETDPRHDSPVRFTRKEPLIISGVVNINATCQSDTVQRWSSFVASLTNIGTTPEYWRYTEFQAGMALMGQQFVGGQVQFNKTWTWHPGNSWKHQYLGLIADNLPLAELDRPWGVLVSACTGVARRVPLRHLLADVMPAFAGNLIETPQTWQALQPGIVQALKQGSSNVKQWYDGLSNQPDFQELQSFTRRLIRHILLVLRDTGIDRDHKTFRIACPQGHTGGEPITMCLPIPCEKASLWAQILTDTEHCATFACMTTLCFESQEHKCQGTTPWHCPSLDTAVQQLRTHKEPIVIQTQAWSLEIDAMYWIGSPESGLQAKVVKPANSTTLRLQISKSKIPQKTRARIGAMSRKRGHLRERQIDTWPAEDVLVLS</sequence>
<dbReference type="STRING" id="576137.A0A1L7WPK9"/>
<dbReference type="SUPFAM" id="SSF56112">
    <property type="entry name" value="Protein kinase-like (PK-like)"/>
    <property type="match status" value="1"/>
</dbReference>
<dbReference type="GO" id="GO:0005524">
    <property type="term" value="F:ATP binding"/>
    <property type="evidence" value="ECO:0007669"/>
    <property type="project" value="InterPro"/>
</dbReference>
<feature type="compositionally biased region" description="Polar residues" evidence="1">
    <location>
        <begin position="35"/>
        <end position="68"/>
    </location>
</feature>
<name>A0A1L7WPK9_9HELO</name>
<reference evidence="3 4" key="1">
    <citation type="submission" date="2016-03" db="EMBL/GenBank/DDBJ databases">
        <authorList>
            <person name="Ploux O."/>
        </authorList>
    </citation>
    <scope>NUCLEOTIDE SEQUENCE [LARGE SCALE GENOMIC DNA]</scope>
    <source>
        <strain evidence="3 4">UAMH 11012</strain>
    </source>
</reference>
<evidence type="ECO:0000313" key="3">
    <source>
        <dbReference type="EMBL" id="CZR54710.1"/>
    </source>
</evidence>
<dbReference type="InterPro" id="IPR000719">
    <property type="entry name" value="Prot_kinase_dom"/>
</dbReference>
<accession>A0A1L7WPK9</accession>
<dbReference type="InterPro" id="IPR011009">
    <property type="entry name" value="Kinase-like_dom_sf"/>
</dbReference>
<dbReference type="Proteomes" id="UP000184330">
    <property type="component" value="Unassembled WGS sequence"/>
</dbReference>
<dbReference type="EMBL" id="FJOG01000005">
    <property type="protein sequence ID" value="CZR54710.1"/>
    <property type="molecule type" value="Genomic_DNA"/>
</dbReference>
<feature type="domain" description="Protein kinase" evidence="2">
    <location>
        <begin position="299"/>
        <end position="647"/>
    </location>
</feature>
<protein>
    <recommendedName>
        <fullName evidence="2">Protein kinase domain-containing protein</fullName>
    </recommendedName>
</protein>
<organism evidence="3 4">
    <name type="scientific">Phialocephala subalpina</name>
    <dbReference type="NCBI Taxonomy" id="576137"/>
    <lineage>
        <taxon>Eukaryota</taxon>
        <taxon>Fungi</taxon>
        <taxon>Dikarya</taxon>
        <taxon>Ascomycota</taxon>
        <taxon>Pezizomycotina</taxon>
        <taxon>Leotiomycetes</taxon>
        <taxon>Helotiales</taxon>
        <taxon>Mollisiaceae</taxon>
        <taxon>Phialocephala</taxon>
        <taxon>Phialocephala fortinii species complex</taxon>
    </lineage>
</organism>
<dbReference type="PROSITE" id="PS50011">
    <property type="entry name" value="PROTEIN_KINASE_DOM"/>
    <property type="match status" value="1"/>
</dbReference>
<gene>
    <name evidence="3" type="ORF">PAC_04594</name>
</gene>
<dbReference type="SMART" id="SM00220">
    <property type="entry name" value="S_TKc"/>
    <property type="match status" value="1"/>
</dbReference>
<evidence type="ECO:0000259" key="2">
    <source>
        <dbReference type="PROSITE" id="PS50011"/>
    </source>
</evidence>
<evidence type="ECO:0000313" key="4">
    <source>
        <dbReference type="Proteomes" id="UP000184330"/>
    </source>
</evidence>
<proteinExistence type="predicted"/>
<dbReference type="GO" id="GO:0004674">
    <property type="term" value="F:protein serine/threonine kinase activity"/>
    <property type="evidence" value="ECO:0007669"/>
    <property type="project" value="TreeGrafter"/>
</dbReference>
<dbReference type="PANTHER" id="PTHR24359">
    <property type="entry name" value="SERINE/THREONINE-PROTEIN KINASE SBK1"/>
    <property type="match status" value="1"/>
</dbReference>
<evidence type="ECO:0000256" key="1">
    <source>
        <dbReference type="SAM" id="MobiDB-lite"/>
    </source>
</evidence>
<dbReference type="PANTHER" id="PTHR24359:SF37">
    <property type="entry name" value="PROTEIN KINASE DOMAIN-CONTAINING PROTEIN"/>
    <property type="match status" value="1"/>
</dbReference>
<keyword evidence="4" id="KW-1185">Reference proteome</keyword>